<protein>
    <submittedName>
        <fullName evidence="5">Uncharacterized protein</fullName>
    </submittedName>
</protein>
<evidence type="ECO:0000313" key="5">
    <source>
        <dbReference type="EMBL" id="VVC87303.1"/>
    </source>
</evidence>
<dbReference type="PANTHER" id="PTHR12875:SF0">
    <property type="entry name" value="GOLGI TO ER TRAFFIC PROTEIN 4 HOMOLOG"/>
    <property type="match status" value="1"/>
</dbReference>
<dbReference type="GO" id="GO:0045048">
    <property type="term" value="P:protein insertion into ER membrane"/>
    <property type="evidence" value="ECO:0007669"/>
    <property type="project" value="InterPro"/>
</dbReference>
<dbReference type="FunFam" id="1.25.40.10:FF:000060">
    <property type="entry name" value="Golgi to ER traffic protein 4 homolog"/>
    <property type="match status" value="1"/>
</dbReference>
<dbReference type="Pfam" id="PF04190">
    <property type="entry name" value="GET4"/>
    <property type="match status" value="1"/>
</dbReference>
<dbReference type="EMBL" id="FZQP02000104">
    <property type="protein sequence ID" value="VVC87303.1"/>
    <property type="molecule type" value="Genomic_DNA"/>
</dbReference>
<comment type="similarity">
    <text evidence="2">Belongs to the GET4 family.</text>
</comment>
<dbReference type="InterPro" id="IPR011990">
    <property type="entry name" value="TPR-like_helical_dom_sf"/>
</dbReference>
<reference evidence="5 6" key="1">
    <citation type="submission" date="2017-07" db="EMBL/GenBank/DDBJ databases">
        <authorList>
            <person name="Talla V."/>
            <person name="Backstrom N."/>
        </authorList>
    </citation>
    <scope>NUCLEOTIDE SEQUENCE [LARGE SCALE GENOMIC DNA]</scope>
</reference>
<keyword evidence="6" id="KW-1185">Reference proteome</keyword>
<dbReference type="GO" id="GO:0071818">
    <property type="term" value="C:BAT3 complex"/>
    <property type="evidence" value="ECO:0007669"/>
    <property type="project" value="TreeGrafter"/>
</dbReference>
<organism evidence="5 6">
    <name type="scientific">Leptidea sinapis</name>
    <dbReference type="NCBI Taxonomy" id="189913"/>
    <lineage>
        <taxon>Eukaryota</taxon>
        <taxon>Metazoa</taxon>
        <taxon>Ecdysozoa</taxon>
        <taxon>Arthropoda</taxon>
        <taxon>Hexapoda</taxon>
        <taxon>Insecta</taxon>
        <taxon>Pterygota</taxon>
        <taxon>Neoptera</taxon>
        <taxon>Endopterygota</taxon>
        <taxon>Lepidoptera</taxon>
        <taxon>Glossata</taxon>
        <taxon>Ditrysia</taxon>
        <taxon>Papilionoidea</taxon>
        <taxon>Pieridae</taxon>
        <taxon>Dismorphiinae</taxon>
        <taxon>Leptidea</taxon>
    </lineage>
</organism>
<dbReference type="PANTHER" id="PTHR12875">
    <property type="entry name" value="GOLGI TO ER TRAFFIC PROTEIN 4 HOMOLOG"/>
    <property type="match status" value="1"/>
</dbReference>
<accession>A0A5E4PNB8</accession>
<evidence type="ECO:0000313" key="6">
    <source>
        <dbReference type="Proteomes" id="UP000324832"/>
    </source>
</evidence>
<sequence>MGIVRMQPLRGVPSYTAWGIRRSGEPPYNVIKMVITIYTGTLECIDLNNVIILSIHSSFGLISDLAKTSIRSIAKSIPLPCSLCSSRMVAPRNSKSSRSPYLSKKKYDELLDLLYRGATLLIENNQHGSGVDLAILFIDVLVKSETKPNPEWIDKIVTLFKSINSSVPEKDIFLTNAVKWSMDEKKMGHPLLHKKIAEVFWKEKEYLLAHKHFLRSNDGVTFAKMLIDQHTSEALEVDVEILIAKAVLKILVLKNKQMANDTLKEYTRTHPMISKEKGPPFSYQNDANLFKNVRKTYENKIQCDPIYSEYLDKIAKVWFGIEREGTKTQNSMLDGILKSLMTGDLDDSGKEGDKLSQAIVPDLD</sequence>
<comment type="subcellular location">
    <subcellularLocation>
        <location evidence="1">Cytoplasm</location>
        <location evidence="1">Cytosol</location>
    </subcellularLocation>
</comment>
<keyword evidence="3" id="KW-0813">Transport</keyword>
<dbReference type="Gene3D" id="1.25.40.10">
    <property type="entry name" value="Tetratricopeptide repeat domain"/>
    <property type="match status" value="1"/>
</dbReference>
<dbReference type="InterPro" id="IPR007317">
    <property type="entry name" value="GET4"/>
</dbReference>
<evidence type="ECO:0000256" key="1">
    <source>
        <dbReference type="ARBA" id="ARBA00004514"/>
    </source>
</evidence>
<evidence type="ECO:0000256" key="4">
    <source>
        <dbReference type="ARBA" id="ARBA00022490"/>
    </source>
</evidence>
<name>A0A5E4PNB8_9NEOP</name>
<keyword evidence="4" id="KW-0963">Cytoplasm</keyword>
<dbReference type="AlphaFoldDB" id="A0A5E4PNB8"/>
<evidence type="ECO:0000256" key="2">
    <source>
        <dbReference type="ARBA" id="ARBA00005351"/>
    </source>
</evidence>
<evidence type="ECO:0000256" key="3">
    <source>
        <dbReference type="ARBA" id="ARBA00022448"/>
    </source>
</evidence>
<gene>
    <name evidence="5" type="ORF">LSINAPIS_LOCUS948</name>
</gene>
<proteinExistence type="inferred from homology"/>
<dbReference type="Proteomes" id="UP000324832">
    <property type="component" value="Unassembled WGS sequence"/>
</dbReference>